<keyword evidence="2" id="KW-1185">Reference proteome</keyword>
<reference evidence="1 2" key="1">
    <citation type="journal article" date="2012" name="Genome Biol.">
        <title>Genome and low-iron response of an oceanic diatom adapted to chronic iron limitation.</title>
        <authorList>
            <person name="Lommer M."/>
            <person name="Specht M."/>
            <person name="Roy A.S."/>
            <person name="Kraemer L."/>
            <person name="Andreson R."/>
            <person name="Gutowska M.A."/>
            <person name="Wolf J."/>
            <person name="Bergner S.V."/>
            <person name="Schilhabel M.B."/>
            <person name="Klostermeier U.C."/>
            <person name="Beiko R.G."/>
            <person name="Rosenstiel P."/>
            <person name="Hippler M."/>
            <person name="Laroche J."/>
        </authorList>
    </citation>
    <scope>NUCLEOTIDE SEQUENCE [LARGE SCALE GENOMIC DNA]</scope>
    <source>
        <strain evidence="1 2">CCMP1005</strain>
    </source>
</reference>
<dbReference type="Proteomes" id="UP000266841">
    <property type="component" value="Unassembled WGS sequence"/>
</dbReference>
<dbReference type="AlphaFoldDB" id="K0SJK4"/>
<evidence type="ECO:0000313" key="1">
    <source>
        <dbReference type="EMBL" id="EJK65525.1"/>
    </source>
</evidence>
<dbReference type="EMBL" id="AGNL01015711">
    <property type="protein sequence ID" value="EJK65525.1"/>
    <property type="molecule type" value="Genomic_DNA"/>
</dbReference>
<dbReference type="OrthoDB" id="45262at2759"/>
<accession>K0SJK4</accession>
<organism evidence="1 2">
    <name type="scientific">Thalassiosira oceanica</name>
    <name type="common">Marine diatom</name>
    <dbReference type="NCBI Taxonomy" id="159749"/>
    <lineage>
        <taxon>Eukaryota</taxon>
        <taxon>Sar</taxon>
        <taxon>Stramenopiles</taxon>
        <taxon>Ochrophyta</taxon>
        <taxon>Bacillariophyta</taxon>
        <taxon>Coscinodiscophyceae</taxon>
        <taxon>Thalassiosirophycidae</taxon>
        <taxon>Thalassiosirales</taxon>
        <taxon>Thalassiosiraceae</taxon>
        <taxon>Thalassiosira</taxon>
    </lineage>
</organism>
<comment type="caution">
    <text evidence="1">The sequence shown here is derived from an EMBL/GenBank/DDBJ whole genome shotgun (WGS) entry which is preliminary data.</text>
</comment>
<proteinExistence type="predicted"/>
<protein>
    <submittedName>
        <fullName evidence="1">Uncharacterized protein</fullName>
    </submittedName>
</protein>
<name>K0SJK4_THAOC</name>
<gene>
    <name evidence="1" type="ORF">THAOC_13599</name>
</gene>
<sequence length="198" mass="22841">MTATHAAEPNAVDSFLKMSPAEQEEIIHEMIESVGDDPAKRAEMKAAMRGLQKMSRDEEFTKFKELARQWLGGAPWSFFVNNSEEILEVMLNHERITEEEAVLYRDDKEAWTKILRSLWEEIGQLKDVEVREGAKLWLDWAPWEVFVQNSNQILEAMVSKGRVTPSQAETFSADKEAWLNELRVIWTEVSIAANNEEL</sequence>
<evidence type="ECO:0000313" key="2">
    <source>
        <dbReference type="Proteomes" id="UP000266841"/>
    </source>
</evidence>